<dbReference type="PANTHER" id="PTHR47260:SF1">
    <property type="entry name" value="UPF0644 PROTEIN PB2B4.06"/>
    <property type="match status" value="1"/>
</dbReference>
<dbReference type="Gene3D" id="3.10.129.10">
    <property type="entry name" value="Hotdog Thioesterase"/>
    <property type="match status" value="1"/>
</dbReference>
<dbReference type="AlphaFoldDB" id="A0A9Q0AV87"/>
<gene>
    <name evidence="3" type="ORF">JX265_001597</name>
</gene>
<dbReference type="Proteomes" id="UP000829685">
    <property type="component" value="Unassembled WGS sequence"/>
</dbReference>
<sequence>MSPENSTGPGPEPEPSSAAYFKSIPWCAAHLTPSTESITYYHPPWTRDLDPGSGTASPASEGQQPRITVSDQFFSSTLNTAETVPRSLWFYPTPGSPSALVPTLRALVRLEAGVGGYPRFAHGGAVATLLDEITGLLCTLNRQRGALDRRPAMTGFLNTRFLRPVPAPGIVLAGAEVVRTAERKTWVRGWIEGEGGEVLCEAEALFVNLKGRL</sequence>
<protein>
    <recommendedName>
        <fullName evidence="2">Thioesterase domain-containing protein</fullName>
    </recommendedName>
</protein>
<dbReference type="SUPFAM" id="SSF54637">
    <property type="entry name" value="Thioesterase/thiol ester dehydrase-isomerase"/>
    <property type="match status" value="1"/>
</dbReference>
<dbReference type="PANTHER" id="PTHR47260">
    <property type="entry name" value="UPF0644 PROTEIN PB2B4.06"/>
    <property type="match status" value="1"/>
</dbReference>
<dbReference type="InterPro" id="IPR029069">
    <property type="entry name" value="HotDog_dom_sf"/>
</dbReference>
<evidence type="ECO:0000259" key="2">
    <source>
        <dbReference type="Pfam" id="PF03061"/>
    </source>
</evidence>
<evidence type="ECO:0000256" key="1">
    <source>
        <dbReference type="SAM" id="MobiDB-lite"/>
    </source>
</evidence>
<comment type="caution">
    <text evidence="3">The sequence shown here is derived from an EMBL/GenBank/DDBJ whole genome shotgun (WGS) entry which is preliminary data.</text>
</comment>
<reference evidence="3" key="1">
    <citation type="submission" date="2021-03" db="EMBL/GenBank/DDBJ databases">
        <title>Revisited historic fungal species revealed as producer of novel bioactive compounds through whole genome sequencing and comparative genomics.</title>
        <authorList>
            <person name="Vignolle G.A."/>
            <person name="Hochenegger N."/>
            <person name="Mach R.L."/>
            <person name="Mach-Aigner A.R."/>
            <person name="Javad Rahimi M."/>
            <person name="Salim K.A."/>
            <person name="Chan C.M."/>
            <person name="Lim L.B.L."/>
            <person name="Cai F."/>
            <person name="Druzhinina I.S."/>
            <person name="U'Ren J.M."/>
            <person name="Derntl C."/>
        </authorList>
    </citation>
    <scope>NUCLEOTIDE SEQUENCE</scope>
    <source>
        <strain evidence="3">TUCIM 5799</strain>
    </source>
</reference>
<dbReference type="CDD" id="cd03443">
    <property type="entry name" value="PaaI_thioesterase"/>
    <property type="match status" value="1"/>
</dbReference>
<dbReference type="OrthoDB" id="506431at2759"/>
<feature type="region of interest" description="Disordered" evidence="1">
    <location>
        <begin position="43"/>
        <end position="67"/>
    </location>
</feature>
<feature type="compositionally biased region" description="Polar residues" evidence="1">
    <location>
        <begin position="54"/>
        <end position="67"/>
    </location>
</feature>
<feature type="domain" description="Thioesterase" evidence="2">
    <location>
        <begin position="121"/>
        <end position="188"/>
    </location>
</feature>
<evidence type="ECO:0000313" key="4">
    <source>
        <dbReference type="Proteomes" id="UP000829685"/>
    </source>
</evidence>
<dbReference type="InterPro" id="IPR052061">
    <property type="entry name" value="PTE-AB_protein"/>
</dbReference>
<proteinExistence type="predicted"/>
<accession>A0A9Q0AV87</accession>
<organism evidence="3 4">
    <name type="scientific">Neoarthrinium moseri</name>
    <dbReference type="NCBI Taxonomy" id="1658444"/>
    <lineage>
        <taxon>Eukaryota</taxon>
        <taxon>Fungi</taxon>
        <taxon>Dikarya</taxon>
        <taxon>Ascomycota</taxon>
        <taxon>Pezizomycotina</taxon>
        <taxon>Sordariomycetes</taxon>
        <taxon>Xylariomycetidae</taxon>
        <taxon>Amphisphaeriales</taxon>
        <taxon>Apiosporaceae</taxon>
        <taxon>Neoarthrinium</taxon>
    </lineage>
</organism>
<keyword evidence="4" id="KW-1185">Reference proteome</keyword>
<dbReference type="InterPro" id="IPR006683">
    <property type="entry name" value="Thioestr_dom"/>
</dbReference>
<name>A0A9Q0AV87_9PEZI</name>
<dbReference type="Pfam" id="PF03061">
    <property type="entry name" value="4HBT"/>
    <property type="match status" value="1"/>
</dbReference>
<dbReference type="EMBL" id="JAFIMR010000003">
    <property type="protein sequence ID" value="KAI1879976.1"/>
    <property type="molecule type" value="Genomic_DNA"/>
</dbReference>
<evidence type="ECO:0000313" key="3">
    <source>
        <dbReference type="EMBL" id="KAI1879976.1"/>
    </source>
</evidence>